<dbReference type="RefSeq" id="WP_344239674.1">
    <property type="nucleotide sequence ID" value="NZ_BAAAPH010000027.1"/>
</dbReference>
<evidence type="ECO:0000256" key="3">
    <source>
        <dbReference type="ARBA" id="ARBA00022840"/>
    </source>
</evidence>
<dbReference type="Gene3D" id="2.40.50.100">
    <property type="match status" value="1"/>
</dbReference>
<dbReference type="InterPro" id="IPR017871">
    <property type="entry name" value="ABC_transporter-like_CS"/>
</dbReference>
<feature type="compositionally biased region" description="Basic and acidic residues" evidence="4">
    <location>
        <begin position="372"/>
        <end position="408"/>
    </location>
</feature>
<feature type="region of interest" description="Disordered" evidence="4">
    <location>
        <begin position="342"/>
        <end position="480"/>
    </location>
</feature>
<dbReference type="PROSITE" id="PS50893">
    <property type="entry name" value="ABC_TRANSPORTER_2"/>
    <property type="match status" value="1"/>
</dbReference>
<dbReference type="InterPro" id="IPR008995">
    <property type="entry name" value="Mo/tungstate-bd_C_term_dom"/>
</dbReference>
<dbReference type="Proteomes" id="UP001501705">
    <property type="component" value="Unassembled WGS sequence"/>
</dbReference>
<protein>
    <recommendedName>
        <fullName evidence="5">ABC transporter domain-containing protein</fullName>
    </recommendedName>
</protein>
<dbReference type="PROSITE" id="PS00211">
    <property type="entry name" value="ABC_TRANSPORTER_1"/>
    <property type="match status" value="1"/>
</dbReference>
<dbReference type="PANTHER" id="PTHR43875:SF1">
    <property type="entry name" value="OSMOPROTECTIVE COMPOUNDS UPTAKE ATP-BINDING PROTEIN GGTA"/>
    <property type="match status" value="1"/>
</dbReference>
<dbReference type="SUPFAM" id="SSF52540">
    <property type="entry name" value="P-loop containing nucleoside triphosphate hydrolases"/>
    <property type="match status" value="1"/>
</dbReference>
<keyword evidence="2" id="KW-0547">Nucleotide-binding</keyword>
<feature type="compositionally biased region" description="Low complexity" evidence="4">
    <location>
        <begin position="423"/>
        <end position="434"/>
    </location>
</feature>
<name>A0ABN2E7Z3_9ACTN</name>
<feature type="compositionally biased region" description="Gly residues" evidence="4">
    <location>
        <begin position="409"/>
        <end position="421"/>
    </location>
</feature>
<dbReference type="SUPFAM" id="SSF50331">
    <property type="entry name" value="MOP-like"/>
    <property type="match status" value="1"/>
</dbReference>
<gene>
    <name evidence="6" type="ORF">GCM10009804_64660</name>
</gene>
<dbReference type="InterPro" id="IPR027417">
    <property type="entry name" value="P-loop_NTPase"/>
</dbReference>
<evidence type="ECO:0000256" key="2">
    <source>
        <dbReference type="ARBA" id="ARBA00022741"/>
    </source>
</evidence>
<proteinExistence type="predicted"/>
<keyword evidence="1" id="KW-0813">Transport</keyword>
<evidence type="ECO:0000259" key="5">
    <source>
        <dbReference type="PROSITE" id="PS50893"/>
    </source>
</evidence>
<evidence type="ECO:0000256" key="4">
    <source>
        <dbReference type="SAM" id="MobiDB-lite"/>
    </source>
</evidence>
<dbReference type="SMART" id="SM00382">
    <property type="entry name" value="AAA"/>
    <property type="match status" value="1"/>
</dbReference>
<evidence type="ECO:0000313" key="6">
    <source>
        <dbReference type="EMBL" id="GAA1599121.1"/>
    </source>
</evidence>
<feature type="domain" description="ABC transporter" evidence="5">
    <location>
        <begin position="4"/>
        <end position="235"/>
    </location>
</feature>
<dbReference type="EMBL" id="BAAAPH010000027">
    <property type="protein sequence ID" value="GAA1599121.1"/>
    <property type="molecule type" value="Genomic_DNA"/>
</dbReference>
<dbReference type="Pfam" id="PF00005">
    <property type="entry name" value="ABC_tran"/>
    <property type="match status" value="1"/>
</dbReference>
<dbReference type="Gene3D" id="3.40.50.300">
    <property type="entry name" value="P-loop containing nucleotide triphosphate hydrolases"/>
    <property type="match status" value="1"/>
</dbReference>
<organism evidence="6 7">
    <name type="scientific">Kribbella hippodromi</name>
    <dbReference type="NCBI Taxonomy" id="434347"/>
    <lineage>
        <taxon>Bacteria</taxon>
        <taxon>Bacillati</taxon>
        <taxon>Actinomycetota</taxon>
        <taxon>Actinomycetes</taxon>
        <taxon>Propionibacteriales</taxon>
        <taxon>Kribbellaceae</taxon>
        <taxon>Kribbella</taxon>
    </lineage>
</organism>
<dbReference type="InterPro" id="IPR003439">
    <property type="entry name" value="ABC_transporter-like_ATP-bd"/>
</dbReference>
<evidence type="ECO:0000256" key="1">
    <source>
        <dbReference type="ARBA" id="ARBA00022448"/>
    </source>
</evidence>
<keyword evidence="3" id="KW-0067">ATP-binding</keyword>
<dbReference type="PANTHER" id="PTHR43875">
    <property type="entry name" value="MALTODEXTRIN IMPORT ATP-BINDING PROTEIN MSMX"/>
    <property type="match status" value="1"/>
</dbReference>
<reference evidence="6 7" key="1">
    <citation type="journal article" date="2019" name="Int. J. Syst. Evol. Microbiol.">
        <title>The Global Catalogue of Microorganisms (GCM) 10K type strain sequencing project: providing services to taxonomists for standard genome sequencing and annotation.</title>
        <authorList>
            <consortium name="The Broad Institute Genomics Platform"/>
            <consortium name="The Broad Institute Genome Sequencing Center for Infectious Disease"/>
            <person name="Wu L."/>
            <person name="Ma J."/>
        </authorList>
    </citation>
    <scope>NUCLEOTIDE SEQUENCE [LARGE SCALE GENOMIC DNA]</scope>
    <source>
        <strain evidence="6 7">JCM 15572</strain>
    </source>
</reference>
<feature type="compositionally biased region" description="Low complexity" evidence="4">
    <location>
        <begin position="353"/>
        <end position="364"/>
    </location>
</feature>
<keyword evidence="7" id="KW-1185">Reference proteome</keyword>
<accession>A0ABN2E7Z3</accession>
<comment type="caution">
    <text evidence="6">The sequence shown here is derived from an EMBL/GenBank/DDBJ whole genome shotgun (WGS) entry which is preliminary data.</text>
</comment>
<evidence type="ECO:0000313" key="7">
    <source>
        <dbReference type="Proteomes" id="UP001501705"/>
    </source>
</evidence>
<dbReference type="InterPro" id="IPR047641">
    <property type="entry name" value="ABC_transpr_MalK/UgpC-like"/>
</dbReference>
<dbReference type="InterPro" id="IPR003593">
    <property type="entry name" value="AAA+_ATPase"/>
</dbReference>
<sequence length="553" mass="58311">MTAIRLDGVSKVFEGEHLAVDDLSLDIADGEFLVLLGPSGCGKTTLLRMIAGLERVTAGDVWFGRTNGTQLAPRDRGVAMVFQTGALYPNRTVQENIMFPLQIAGQDDAAASSTAAGLADVLSIGSVLDRMPRTLSGGQRQRVAIGRALVRRPDVFLLDEPLSNLDATMRTELRQEIGAMTRDLNVTTIYVTHDQVEALTLADRIAVMRDGRIEDVGTPTQVYNDPATAFVAGFLGTPRINLMAATVHVTAHHRVALDFGTQSIALSPTDRRSLILRHHDGARVIAGARSSAFSLVTDDDPANQLTGTLRAFEFHGQQSIAFVQCGIEIVDPDTVGRIVPAHAQQSAGDGSTGRRTGSDGAAGRRTGGDGSTSRRADGDGSTGRRADGDDSTGRRADGDDSRGRRADGDGSGGWRAGGDGSAGRRTGSDGSAGRRAGGDRSTGRRAGGDGSRARGSGGDGSADRGDGGDSVWSGTGMRDRSASFVAKLRSRLRPATPPPAEPISPPSHRRADLVLELPADTDLPRGTRVHLALDTTQLHIFDHTGHRVDRVTR</sequence>